<gene>
    <name evidence="3" type="ORF">NQ315_015527</name>
</gene>
<sequence>MDKIVWMLLITALTTQALQIVGVLDTPKGLQEITYTQDNAYNYQLGVEQSDFRGKRETQDRSQIIDSLFNIPIQTLNAVNNLVQNSRPALRGLRDYAVRSFTKTRKSTITTTTTTSTEQPESNLFKRSYPVYVRPKEDEDK</sequence>
<protein>
    <submittedName>
        <fullName evidence="3">Uncharacterized protein</fullName>
    </submittedName>
</protein>
<evidence type="ECO:0000256" key="2">
    <source>
        <dbReference type="SAM" id="SignalP"/>
    </source>
</evidence>
<dbReference type="EMBL" id="JANEYG010000048">
    <property type="protein sequence ID" value="KAJ8915912.1"/>
    <property type="molecule type" value="Genomic_DNA"/>
</dbReference>
<feature type="compositionally biased region" description="Low complexity" evidence="1">
    <location>
        <begin position="107"/>
        <end position="117"/>
    </location>
</feature>
<name>A0AAV8VP24_9CUCU</name>
<comment type="caution">
    <text evidence="3">The sequence shown here is derived from an EMBL/GenBank/DDBJ whole genome shotgun (WGS) entry which is preliminary data.</text>
</comment>
<proteinExistence type="predicted"/>
<evidence type="ECO:0000256" key="1">
    <source>
        <dbReference type="SAM" id="MobiDB-lite"/>
    </source>
</evidence>
<feature type="signal peptide" evidence="2">
    <location>
        <begin position="1"/>
        <end position="17"/>
    </location>
</feature>
<keyword evidence="4" id="KW-1185">Reference proteome</keyword>
<organism evidence="3 4">
    <name type="scientific">Exocentrus adspersus</name>
    <dbReference type="NCBI Taxonomy" id="1586481"/>
    <lineage>
        <taxon>Eukaryota</taxon>
        <taxon>Metazoa</taxon>
        <taxon>Ecdysozoa</taxon>
        <taxon>Arthropoda</taxon>
        <taxon>Hexapoda</taxon>
        <taxon>Insecta</taxon>
        <taxon>Pterygota</taxon>
        <taxon>Neoptera</taxon>
        <taxon>Endopterygota</taxon>
        <taxon>Coleoptera</taxon>
        <taxon>Polyphaga</taxon>
        <taxon>Cucujiformia</taxon>
        <taxon>Chrysomeloidea</taxon>
        <taxon>Cerambycidae</taxon>
        <taxon>Lamiinae</taxon>
        <taxon>Acanthocinini</taxon>
        <taxon>Exocentrus</taxon>
    </lineage>
</organism>
<reference evidence="3 4" key="1">
    <citation type="journal article" date="2023" name="Insect Mol. Biol.">
        <title>Genome sequencing provides insights into the evolution of gene families encoding plant cell wall-degrading enzymes in longhorned beetles.</title>
        <authorList>
            <person name="Shin N.R."/>
            <person name="Okamura Y."/>
            <person name="Kirsch R."/>
            <person name="Pauchet Y."/>
        </authorList>
    </citation>
    <scope>NUCLEOTIDE SEQUENCE [LARGE SCALE GENOMIC DNA]</scope>
    <source>
        <strain evidence="3">EAD_L_NR</strain>
    </source>
</reference>
<dbReference type="AlphaFoldDB" id="A0AAV8VP24"/>
<evidence type="ECO:0000313" key="4">
    <source>
        <dbReference type="Proteomes" id="UP001159042"/>
    </source>
</evidence>
<keyword evidence="2" id="KW-0732">Signal</keyword>
<evidence type="ECO:0000313" key="3">
    <source>
        <dbReference type="EMBL" id="KAJ8915912.1"/>
    </source>
</evidence>
<accession>A0AAV8VP24</accession>
<feature type="region of interest" description="Disordered" evidence="1">
    <location>
        <begin position="105"/>
        <end position="127"/>
    </location>
</feature>
<dbReference type="Proteomes" id="UP001159042">
    <property type="component" value="Unassembled WGS sequence"/>
</dbReference>
<feature type="chain" id="PRO_5043989862" evidence="2">
    <location>
        <begin position="18"/>
        <end position="141"/>
    </location>
</feature>